<dbReference type="AlphaFoldDB" id="A0A2S9XUN8"/>
<dbReference type="InterPro" id="IPR000073">
    <property type="entry name" value="AB_hydrolase_1"/>
</dbReference>
<reference evidence="2 3" key="1">
    <citation type="submission" date="2018-03" db="EMBL/GenBank/DDBJ databases">
        <title>Draft Genome Sequences of the Obligatory Marine Myxobacteria Enhygromyxa salina SWB005.</title>
        <authorList>
            <person name="Poehlein A."/>
            <person name="Moghaddam J.A."/>
            <person name="Harms H."/>
            <person name="Alanjari M."/>
            <person name="Koenig G.M."/>
            <person name="Daniel R."/>
            <person name="Schaeberle T.F."/>
        </authorList>
    </citation>
    <scope>NUCLEOTIDE SEQUENCE [LARGE SCALE GENOMIC DNA]</scope>
    <source>
        <strain evidence="2 3">SWB005</strain>
    </source>
</reference>
<keyword evidence="2" id="KW-0378">Hydrolase</keyword>
<dbReference type="EMBL" id="PVNK01000165">
    <property type="protein sequence ID" value="PRP96589.1"/>
    <property type="molecule type" value="Genomic_DNA"/>
</dbReference>
<dbReference type="InterPro" id="IPR050266">
    <property type="entry name" value="AB_hydrolase_sf"/>
</dbReference>
<dbReference type="PANTHER" id="PTHR43798">
    <property type="entry name" value="MONOACYLGLYCEROL LIPASE"/>
    <property type="match status" value="1"/>
</dbReference>
<dbReference type="PRINTS" id="PR00111">
    <property type="entry name" value="ABHYDROLASE"/>
</dbReference>
<feature type="domain" description="AB hydrolase-1" evidence="1">
    <location>
        <begin position="27"/>
        <end position="276"/>
    </location>
</feature>
<dbReference type="Proteomes" id="UP000237968">
    <property type="component" value="Unassembled WGS sequence"/>
</dbReference>
<dbReference type="EC" id="3.8.1.3" evidence="2"/>
<dbReference type="PANTHER" id="PTHR43798:SF33">
    <property type="entry name" value="HYDROLASE, PUTATIVE (AFU_ORTHOLOGUE AFUA_2G14860)-RELATED"/>
    <property type="match status" value="1"/>
</dbReference>
<dbReference type="SUPFAM" id="SSF53474">
    <property type="entry name" value="alpha/beta-Hydrolases"/>
    <property type="match status" value="1"/>
</dbReference>
<evidence type="ECO:0000259" key="1">
    <source>
        <dbReference type="Pfam" id="PF00561"/>
    </source>
</evidence>
<dbReference type="OrthoDB" id="9785847at2"/>
<proteinExistence type="predicted"/>
<evidence type="ECO:0000313" key="2">
    <source>
        <dbReference type="EMBL" id="PRP96589.1"/>
    </source>
</evidence>
<gene>
    <name evidence="2" type="primary">dehH1</name>
    <name evidence="2" type="ORF">ENSA5_36650</name>
</gene>
<organism evidence="2 3">
    <name type="scientific">Enhygromyxa salina</name>
    <dbReference type="NCBI Taxonomy" id="215803"/>
    <lineage>
        <taxon>Bacteria</taxon>
        <taxon>Pseudomonadati</taxon>
        <taxon>Myxococcota</taxon>
        <taxon>Polyangia</taxon>
        <taxon>Nannocystales</taxon>
        <taxon>Nannocystaceae</taxon>
        <taxon>Enhygromyxa</taxon>
    </lineage>
</organism>
<keyword evidence="3" id="KW-1185">Reference proteome</keyword>
<name>A0A2S9XUN8_9BACT</name>
<dbReference type="Pfam" id="PF00561">
    <property type="entry name" value="Abhydrolase_1"/>
    <property type="match status" value="1"/>
</dbReference>
<accession>A0A2S9XUN8</accession>
<comment type="caution">
    <text evidence="2">The sequence shown here is derived from an EMBL/GenBank/DDBJ whole genome shotgun (WGS) entry which is preliminary data.</text>
</comment>
<dbReference type="GO" id="GO:0016020">
    <property type="term" value="C:membrane"/>
    <property type="evidence" value="ECO:0007669"/>
    <property type="project" value="TreeGrafter"/>
</dbReference>
<dbReference type="RefSeq" id="WP_106393016.1">
    <property type="nucleotide sequence ID" value="NZ_PVNK01000165.1"/>
</dbReference>
<evidence type="ECO:0000313" key="3">
    <source>
        <dbReference type="Proteomes" id="UP000237968"/>
    </source>
</evidence>
<protein>
    <submittedName>
        <fullName evidence="2">Haloacetate dehalogenase H-1</fullName>
        <ecNumber evidence="2">3.8.1.3</ecNumber>
    </submittedName>
</protein>
<dbReference type="InterPro" id="IPR029058">
    <property type="entry name" value="AB_hydrolase_fold"/>
</dbReference>
<dbReference type="Gene3D" id="3.40.50.1820">
    <property type="entry name" value="alpha/beta hydrolase"/>
    <property type="match status" value="1"/>
</dbReference>
<dbReference type="GO" id="GO:0018785">
    <property type="term" value="F:haloacetate dehalogenase activity"/>
    <property type="evidence" value="ECO:0007669"/>
    <property type="project" value="UniProtKB-EC"/>
</dbReference>
<sequence length="352" mass="37334">MSVLESRIISTPRLDTHLWLAGAPAKPAILLLHGNVSSAAFFDRVQAALGERYFVIAPDLRGYGRSEAKPVDATRGVRDFSDDLAALLASPELGLATDAKVHVVAWSAGGNVAMQLAIDHGARVASLTLINPGSPYGFGGTKGLDGTPCYDDFAGSGAGGVNPTLVELLAAKDTSADQPVSPRNVMNTFYWKPPFKPDPETEERYLAGMLEIAIGEGNYPGDALPSANWPNVAPGVAGMNNALSPKYLNQSEIVQLRDKPPILWVRGADDQIVSDRSMFDFGVLGELGAVPGWPGAEVFPAQPMVAQTRAVFDRYAAAGGAYTEVVVADAGHGPHIEKYDEFMAALTRFLAK</sequence>